<dbReference type="InterPro" id="IPR001452">
    <property type="entry name" value="SH3_domain"/>
</dbReference>
<dbReference type="GO" id="GO:0005737">
    <property type="term" value="C:cytoplasm"/>
    <property type="evidence" value="ECO:0007669"/>
    <property type="project" value="UniProtKB-SubCell"/>
</dbReference>
<dbReference type="InterPro" id="IPR013761">
    <property type="entry name" value="SAM/pointed_sf"/>
</dbReference>
<dbReference type="STRING" id="35525.A0A0N8AG32"/>
<protein>
    <submittedName>
        <fullName evidence="7">Epidermal growth factor receptor kinase substrate 8 2-like protein</fullName>
    </submittedName>
</protein>
<dbReference type="InterPro" id="IPR013625">
    <property type="entry name" value="PTB"/>
</dbReference>
<feature type="compositionally biased region" description="Gly residues" evidence="6">
    <location>
        <begin position="16"/>
        <end position="25"/>
    </location>
</feature>
<keyword evidence="5" id="KW-0597">Phosphoprotein</keyword>
<dbReference type="PROSITE" id="PS50002">
    <property type="entry name" value="SH3"/>
    <property type="match status" value="1"/>
</dbReference>
<feature type="region of interest" description="Disordered" evidence="6">
    <location>
        <begin position="236"/>
        <end position="261"/>
    </location>
</feature>
<keyword evidence="3" id="KW-0728">SH3 domain</keyword>
<comment type="similarity">
    <text evidence="2">Belongs to the EPS8 family.</text>
</comment>
<evidence type="ECO:0000313" key="7">
    <source>
        <dbReference type="EMBL" id="KZS06454.1"/>
    </source>
</evidence>
<evidence type="ECO:0000313" key="8">
    <source>
        <dbReference type="Proteomes" id="UP000076858"/>
    </source>
</evidence>
<dbReference type="SUPFAM" id="SSF50729">
    <property type="entry name" value="PH domain-like"/>
    <property type="match status" value="1"/>
</dbReference>
<name>A0A0N8AG32_9CRUS</name>
<feature type="compositionally biased region" description="Pro residues" evidence="6">
    <location>
        <begin position="169"/>
        <end position="182"/>
    </location>
</feature>
<gene>
    <name evidence="7" type="ORF">APZ42_030077</name>
</gene>
<dbReference type="PANTHER" id="PTHR12287:SF23">
    <property type="entry name" value="AROUSER, ISOFORM A-RELATED"/>
    <property type="match status" value="1"/>
</dbReference>
<dbReference type="OrthoDB" id="4680325at2759"/>
<dbReference type="GO" id="GO:0035023">
    <property type="term" value="P:regulation of Rho protein signal transduction"/>
    <property type="evidence" value="ECO:0007669"/>
    <property type="project" value="TreeGrafter"/>
</dbReference>
<dbReference type="AlphaFoldDB" id="A0A0N8AG32"/>
<evidence type="ECO:0000256" key="3">
    <source>
        <dbReference type="ARBA" id="ARBA00022443"/>
    </source>
</evidence>
<dbReference type="InterPro" id="IPR041418">
    <property type="entry name" value="SAM_3"/>
</dbReference>
<dbReference type="FunFam" id="2.30.30.40:FF:000183">
    <property type="entry name" value="Epidermal growth factor receptor kinase substrate 8"/>
    <property type="match status" value="1"/>
</dbReference>
<dbReference type="GO" id="GO:0003779">
    <property type="term" value="F:actin binding"/>
    <property type="evidence" value="ECO:0007669"/>
    <property type="project" value="TreeGrafter"/>
</dbReference>
<dbReference type="SMART" id="SM00326">
    <property type="entry name" value="SH3"/>
    <property type="match status" value="1"/>
</dbReference>
<keyword evidence="7" id="KW-0418">Kinase</keyword>
<evidence type="ECO:0000256" key="2">
    <source>
        <dbReference type="ARBA" id="ARBA00006197"/>
    </source>
</evidence>
<proteinExistence type="inferred from homology"/>
<feature type="region of interest" description="Disordered" evidence="6">
    <location>
        <begin position="688"/>
        <end position="829"/>
    </location>
</feature>
<dbReference type="SUPFAM" id="SSF47769">
    <property type="entry name" value="SAM/Pointed domain"/>
    <property type="match status" value="1"/>
</dbReference>
<dbReference type="Gene3D" id="2.30.29.30">
    <property type="entry name" value="Pleckstrin-homology domain (PH domain)/Phosphotyrosine-binding domain (PTB)"/>
    <property type="match status" value="1"/>
</dbReference>
<dbReference type="Pfam" id="PF22975">
    <property type="entry name" value="EPS8_2nd"/>
    <property type="match status" value="1"/>
</dbReference>
<dbReference type="InterPro" id="IPR033928">
    <property type="entry name" value="EPS8_PTB"/>
</dbReference>
<feature type="region of interest" description="Disordered" evidence="6">
    <location>
        <begin position="160"/>
        <end position="187"/>
    </location>
</feature>
<dbReference type="CDD" id="cd11764">
    <property type="entry name" value="SH3_Eps8"/>
    <property type="match status" value="1"/>
</dbReference>
<comment type="subcellular location">
    <subcellularLocation>
        <location evidence="1">Cytoplasm</location>
    </subcellularLocation>
</comment>
<reference evidence="7 8" key="1">
    <citation type="submission" date="2016-03" db="EMBL/GenBank/DDBJ databases">
        <title>EvidentialGene: Evidence-directed Construction of Genes on Genomes.</title>
        <authorList>
            <person name="Gilbert D.G."/>
            <person name="Choi J.-H."/>
            <person name="Mockaitis K."/>
            <person name="Colbourne J."/>
            <person name="Pfrender M."/>
        </authorList>
    </citation>
    <scope>NUCLEOTIDE SEQUENCE [LARGE SCALE GENOMIC DNA]</scope>
    <source>
        <strain evidence="7 8">Xinb3</strain>
        <tissue evidence="7">Complete organism</tissue>
    </source>
</reference>
<dbReference type="InterPro" id="IPR011993">
    <property type="entry name" value="PH-like_dom_sf"/>
</dbReference>
<evidence type="ECO:0000256" key="5">
    <source>
        <dbReference type="ARBA" id="ARBA00022553"/>
    </source>
</evidence>
<dbReference type="InterPro" id="IPR039801">
    <property type="entry name" value="EPS8-like"/>
</dbReference>
<dbReference type="SUPFAM" id="SSF50044">
    <property type="entry name" value="SH3-domain"/>
    <property type="match status" value="1"/>
</dbReference>
<accession>A0A0N8AG32</accession>
<dbReference type="InterPro" id="IPR055093">
    <property type="entry name" value="EPS8_2nd"/>
</dbReference>
<keyword evidence="4" id="KW-0963">Cytoplasm</keyword>
<evidence type="ECO:0000256" key="4">
    <source>
        <dbReference type="ARBA" id="ARBA00022490"/>
    </source>
</evidence>
<feature type="compositionally biased region" description="Polar residues" evidence="6">
    <location>
        <begin position="696"/>
        <end position="712"/>
    </location>
</feature>
<dbReference type="GO" id="GO:0007266">
    <property type="term" value="P:Rho protein signal transduction"/>
    <property type="evidence" value="ECO:0007669"/>
    <property type="project" value="TreeGrafter"/>
</dbReference>
<feature type="compositionally biased region" description="Basic and acidic residues" evidence="6">
    <location>
        <begin position="713"/>
        <end position="756"/>
    </location>
</feature>
<dbReference type="FunFam" id="2.30.29.30:FF:000289">
    <property type="entry name" value="Epidermal growth factor receptor kinase substrate 8"/>
    <property type="match status" value="1"/>
</dbReference>
<dbReference type="Pfam" id="PF08416">
    <property type="entry name" value="PTB"/>
    <property type="match status" value="1"/>
</dbReference>
<dbReference type="CDD" id="cd01210">
    <property type="entry name" value="PTB_EPS8"/>
    <property type="match status" value="1"/>
</dbReference>
<dbReference type="GO" id="GO:0016301">
    <property type="term" value="F:kinase activity"/>
    <property type="evidence" value="ECO:0007669"/>
    <property type="project" value="UniProtKB-KW"/>
</dbReference>
<evidence type="ECO:0000256" key="6">
    <source>
        <dbReference type="SAM" id="MobiDB-lite"/>
    </source>
</evidence>
<feature type="region of interest" description="Disordered" evidence="6">
    <location>
        <begin position="410"/>
        <end position="446"/>
    </location>
</feature>
<feature type="compositionally biased region" description="Basic and acidic residues" evidence="6">
    <location>
        <begin position="411"/>
        <end position="430"/>
    </location>
</feature>
<dbReference type="Gene3D" id="1.10.150.50">
    <property type="entry name" value="Transcription Factor, Ets-1"/>
    <property type="match status" value="1"/>
</dbReference>
<dbReference type="Gene3D" id="2.30.30.40">
    <property type="entry name" value="SH3 Domains"/>
    <property type="match status" value="1"/>
</dbReference>
<dbReference type="GO" id="GO:0005886">
    <property type="term" value="C:plasma membrane"/>
    <property type="evidence" value="ECO:0007669"/>
    <property type="project" value="TreeGrafter"/>
</dbReference>
<feature type="region of interest" description="Disordered" evidence="6">
    <location>
        <begin position="529"/>
        <end position="603"/>
    </location>
</feature>
<keyword evidence="7" id="KW-0675">Receptor</keyword>
<dbReference type="InterPro" id="IPR035462">
    <property type="entry name" value="Eps8_SH3"/>
</dbReference>
<feature type="compositionally biased region" description="Basic residues" evidence="6">
    <location>
        <begin position="776"/>
        <end position="786"/>
    </location>
</feature>
<keyword evidence="8" id="KW-1185">Reference proteome</keyword>
<dbReference type="PANTHER" id="PTHR12287">
    <property type="entry name" value="EPIDERMAL GROWTH FACTOR RECEPTOR KINASE SUBSTRATE EPS8-RELATED PROTEIN"/>
    <property type="match status" value="1"/>
</dbReference>
<evidence type="ECO:0000256" key="1">
    <source>
        <dbReference type="ARBA" id="ARBA00004496"/>
    </source>
</evidence>
<organism evidence="7 8">
    <name type="scientific">Daphnia magna</name>
    <dbReference type="NCBI Taxonomy" id="35525"/>
    <lineage>
        <taxon>Eukaryota</taxon>
        <taxon>Metazoa</taxon>
        <taxon>Ecdysozoa</taxon>
        <taxon>Arthropoda</taxon>
        <taxon>Crustacea</taxon>
        <taxon>Branchiopoda</taxon>
        <taxon>Diplostraca</taxon>
        <taxon>Cladocera</taxon>
        <taxon>Anomopoda</taxon>
        <taxon>Daphniidae</taxon>
        <taxon>Daphnia</taxon>
    </lineage>
</organism>
<dbReference type="Pfam" id="PF18016">
    <property type="entry name" value="SAM_3"/>
    <property type="match status" value="1"/>
</dbReference>
<feature type="region of interest" description="Disordered" evidence="6">
    <location>
        <begin position="1"/>
        <end position="30"/>
    </location>
</feature>
<dbReference type="EMBL" id="LRGB01002722">
    <property type="protein sequence ID" value="KZS06454.1"/>
    <property type="molecule type" value="Genomic_DNA"/>
</dbReference>
<dbReference type="Proteomes" id="UP000076858">
    <property type="component" value="Unassembled WGS sequence"/>
</dbReference>
<dbReference type="InterPro" id="IPR036028">
    <property type="entry name" value="SH3-like_dom_sf"/>
</dbReference>
<feature type="compositionally biased region" description="Polar residues" evidence="6">
    <location>
        <begin position="759"/>
        <end position="771"/>
    </location>
</feature>
<keyword evidence="7" id="KW-0808">Transferase</keyword>
<comment type="caution">
    <text evidence="7">The sequence shown here is derived from an EMBL/GenBank/DDBJ whole genome shotgun (WGS) entry which is preliminary data.</text>
</comment>
<feature type="compositionally biased region" description="Pro residues" evidence="6">
    <location>
        <begin position="571"/>
        <end position="580"/>
    </location>
</feature>
<sequence length="829" mass="94549">MAYRENRLPGPTNGYSPGGGNGGAQGDMEDGPSFVVEHLATFTVSQQNEVMYPADGMRRLLHMEKTSGIWTQKMILRLDREWVTIQDFENGEVVERFPLNLILEPTAFTSLDPKDLYNNIFIFVVGEDPLNRDPPEMHIFQCVGVSSELVTEDMKMYIAGNYRPNNPSRIPPPPNKPPPEPPLNGANHAVFMRQMNDDASSTSSERYEKDVTVLNRCFDDIERFIARLQHAAAARRELERRRKSRKSKKKEQGDGMLSMRARPPSEAEYIDIFQKFKLSFNLLAKLKSHIHDPNAPELVHFLFSPLTLIVDASHESNTVPNLPARVVAPLLTYDAIELLSNCLSSKETELWHSLGDAWHTPKDKWNSYVVPYVPTFMDGWTPDASFFPEEKEENKRSNTEMTRYSNEYFYDSDRGDRRSHSPPSDRDFGPRSDISNDSIEKNGDPAARFEHQQRRWLAELKARNAKIVQVTYPRTANNDKELTVVRGEYLEVLDNSRKWWKARNMHGVTAHVPHTIVTLLVPDDDVFTPPSSAGWHKGKKGYTSDSYSEDSDGLPTKSRRQRPRAESVVSIPPPPPPLPPKESEKKQNKPVKKEEIVKPKPIKKSASNQDLMVEELKNLLDIYQPEKSKLDIRKTPETYITPKSSPNEVRDWLKSKEFDVVIQKRLNGMSGEELFKLKKADLEKYCGKEEGHRLDSQLTLQRKTSGYQTMRSSELHEALKRARMKTEVDSKNGKEQPKAKSEPKHEEGREDTEPKEFYLNSSSSDRATSPTPEKKPAKKPVKKPAKAKAPLNLDADYDSDDDTPIPTGTLRDVIRKQKKKMQSTSSLDD</sequence>
<feature type="compositionally biased region" description="Basic and acidic residues" evidence="6">
    <location>
        <begin position="581"/>
        <end position="598"/>
    </location>
</feature>